<evidence type="ECO:0000313" key="3">
    <source>
        <dbReference type="Proteomes" id="UP000309215"/>
    </source>
</evidence>
<keyword evidence="3" id="KW-1185">Reference proteome</keyword>
<keyword evidence="1" id="KW-0732">Signal</keyword>
<accession>A0A4U1JHE3</accession>
<protein>
    <recommendedName>
        <fullName evidence="4">Alpha/beta hydrolase</fullName>
    </recommendedName>
</protein>
<evidence type="ECO:0008006" key="4">
    <source>
        <dbReference type="Google" id="ProtNLM"/>
    </source>
</evidence>
<feature type="signal peptide" evidence="1">
    <location>
        <begin position="1"/>
        <end position="27"/>
    </location>
</feature>
<dbReference type="Proteomes" id="UP000309215">
    <property type="component" value="Unassembled WGS sequence"/>
</dbReference>
<reference evidence="2 3" key="1">
    <citation type="submission" date="2019-04" db="EMBL/GenBank/DDBJ databases">
        <authorList>
            <person name="Li Y."/>
            <person name="Wang J."/>
        </authorList>
    </citation>
    <scope>NUCLEOTIDE SEQUENCE [LARGE SCALE GENOMIC DNA]</scope>
    <source>
        <strain evidence="2 3">DSM 14668</strain>
    </source>
</reference>
<organism evidence="2 3">
    <name type="scientific">Polyangium fumosum</name>
    <dbReference type="NCBI Taxonomy" id="889272"/>
    <lineage>
        <taxon>Bacteria</taxon>
        <taxon>Pseudomonadati</taxon>
        <taxon>Myxococcota</taxon>
        <taxon>Polyangia</taxon>
        <taxon>Polyangiales</taxon>
        <taxon>Polyangiaceae</taxon>
        <taxon>Polyangium</taxon>
    </lineage>
</organism>
<proteinExistence type="predicted"/>
<dbReference type="InterPro" id="IPR029058">
    <property type="entry name" value="AB_hydrolase_fold"/>
</dbReference>
<sequence>MKRRALPSITTIVLTFVLLFAASPAGAKGKKPPPSPPLDGKTIDYAWDGKDVGHPERAWLGRAFVHSTALADANAKRPLLVFIHGLNTERIKYRWMGGGNEGDVRRIVAGLVEAGKIPPVIVAAPSSIVPSAVTNAVTSWPAFDLDRFVDETGKALGGTASIDSSRILVAAHSGGGCNVRGGIATAIRGKTKVHAALSIDTCMLPDMAKVLASGRSDMHVIVSWQTLSWAKRPFGDFRALFTKGVAENPAASGFLRELEHVQPREPMPHDAMVGLTLGRWLPILLPTGNGRPPTPSP</sequence>
<evidence type="ECO:0000313" key="2">
    <source>
        <dbReference type="EMBL" id="TKD10131.1"/>
    </source>
</evidence>
<comment type="caution">
    <text evidence="2">The sequence shown here is derived from an EMBL/GenBank/DDBJ whole genome shotgun (WGS) entry which is preliminary data.</text>
</comment>
<dbReference type="EMBL" id="SSMQ01000007">
    <property type="protein sequence ID" value="TKD10131.1"/>
    <property type="molecule type" value="Genomic_DNA"/>
</dbReference>
<dbReference type="SUPFAM" id="SSF53474">
    <property type="entry name" value="alpha/beta-Hydrolases"/>
    <property type="match status" value="1"/>
</dbReference>
<dbReference type="OrthoDB" id="5500248at2"/>
<dbReference type="Gene3D" id="3.40.50.1820">
    <property type="entry name" value="alpha/beta hydrolase"/>
    <property type="match status" value="1"/>
</dbReference>
<gene>
    <name evidence="2" type="ORF">E8A74_08920</name>
</gene>
<dbReference type="AlphaFoldDB" id="A0A4U1JHE3"/>
<dbReference type="RefSeq" id="WP_136928531.1">
    <property type="nucleotide sequence ID" value="NZ_SSMQ01000007.1"/>
</dbReference>
<evidence type="ECO:0000256" key="1">
    <source>
        <dbReference type="SAM" id="SignalP"/>
    </source>
</evidence>
<name>A0A4U1JHE3_9BACT</name>
<feature type="chain" id="PRO_5020714560" description="Alpha/beta hydrolase" evidence="1">
    <location>
        <begin position="28"/>
        <end position="297"/>
    </location>
</feature>